<keyword evidence="2 7" id="KW-0812">Transmembrane</keyword>
<accession>A0A198FHH8</accession>
<dbReference type="EMBL" id="LXEN01000125">
    <property type="protein sequence ID" value="OAT24343.1"/>
    <property type="molecule type" value="Genomic_DNA"/>
</dbReference>
<dbReference type="PANTHER" id="PTHR32234:SF3">
    <property type="entry name" value="SUPPRESSION OF COPPER SENSITIVITY PROTEIN"/>
    <property type="match status" value="1"/>
</dbReference>
<comment type="caution">
    <text evidence="11">The sequence shown here is derived from an EMBL/GenBank/DDBJ whole genome shotgun (WGS) entry which is preliminary data.</text>
</comment>
<dbReference type="Proteomes" id="UP000094023">
    <property type="component" value="Unassembled WGS sequence"/>
</dbReference>
<evidence type="ECO:0000256" key="8">
    <source>
        <dbReference type="SAM" id="SignalP"/>
    </source>
</evidence>
<comment type="subcellular location">
    <subcellularLocation>
        <location evidence="1">Membrane</location>
        <topology evidence="1">Multi-pass membrane protein</topology>
    </subcellularLocation>
</comment>
<dbReference type="PANTHER" id="PTHR32234">
    <property type="entry name" value="THIOL:DISULFIDE INTERCHANGE PROTEIN DSBD"/>
    <property type="match status" value="1"/>
</dbReference>
<dbReference type="STRING" id="1354337.M983_2575"/>
<keyword evidence="12" id="KW-1185">Reference proteome</keyword>
<dbReference type="InterPro" id="IPR028250">
    <property type="entry name" value="DsbDN"/>
</dbReference>
<evidence type="ECO:0000256" key="4">
    <source>
        <dbReference type="ARBA" id="ARBA00022989"/>
    </source>
</evidence>
<dbReference type="Pfam" id="PF11412">
    <property type="entry name" value="DsbD_N"/>
    <property type="match status" value="1"/>
</dbReference>
<evidence type="ECO:0000256" key="7">
    <source>
        <dbReference type="SAM" id="Phobius"/>
    </source>
</evidence>
<dbReference type="PATRIC" id="fig|1354337.4.peg.2644"/>
<dbReference type="InterPro" id="IPR036249">
    <property type="entry name" value="Thioredoxin-like_sf"/>
</dbReference>
<dbReference type="GO" id="GO:0016020">
    <property type="term" value="C:membrane"/>
    <property type="evidence" value="ECO:0007669"/>
    <property type="project" value="UniProtKB-SubCell"/>
</dbReference>
<feature type="domain" description="Cytochrome C biogenesis protein transmembrane" evidence="9">
    <location>
        <begin position="283"/>
        <end position="498"/>
    </location>
</feature>
<evidence type="ECO:0000256" key="1">
    <source>
        <dbReference type="ARBA" id="ARBA00004141"/>
    </source>
</evidence>
<keyword evidence="5 7" id="KW-0472">Membrane</keyword>
<dbReference type="Pfam" id="PF02683">
    <property type="entry name" value="DsbD_TM"/>
    <property type="match status" value="1"/>
</dbReference>
<evidence type="ECO:0000256" key="5">
    <source>
        <dbReference type="ARBA" id="ARBA00023136"/>
    </source>
</evidence>
<evidence type="ECO:0000256" key="6">
    <source>
        <dbReference type="ARBA" id="ARBA00023284"/>
    </source>
</evidence>
<name>A0A198FHH8_9GAMM</name>
<keyword evidence="11" id="KW-0560">Oxidoreductase</keyword>
<protein>
    <submittedName>
        <fullName evidence="11">ScsB family copper-sensitivity suppressor</fullName>
        <ecNumber evidence="11">1.8.1.8</ecNumber>
    </submittedName>
</protein>
<keyword evidence="3" id="KW-0201">Cytochrome c-type biogenesis</keyword>
<evidence type="ECO:0000256" key="2">
    <source>
        <dbReference type="ARBA" id="ARBA00022692"/>
    </source>
</evidence>
<feature type="transmembrane region" description="Helical" evidence="7">
    <location>
        <begin position="479"/>
        <end position="498"/>
    </location>
</feature>
<feature type="transmembrane region" description="Helical" evidence="7">
    <location>
        <begin position="504"/>
        <end position="525"/>
    </location>
</feature>
<proteinExistence type="predicted"/>
<evidence type="ECO:0000259" key="9">
    <source>
        <dbReference type="Pfam" id="PF02683"/>
    </source>
</evidence>
<dbReference type="GO" id="GO:0045454">
    <property type="term" value="P:cell redox homeostasis"/>
    <property type="evidence" value="ECO:0007669"/>
    <property type="project" value="TreeGrafter"/>
</dbReference>
<dbReference type="RefSeq" id="WP_066751639.1">
    <property type="nucleotide sequence ID" value="NZ_LXEN01000125.1"/>
</dbReference>
<feature type="chain" id="PRO_5008278782" evidence="8">
    <location>
        <begin position="22"/>
        <end position="681"/>
    </location>
</feature>
<evidence type="ECO:0000313" key="12">
    <source>
        <dbReference type="Proteomes" id="UP000094023"/>
    </source>
</evidence>
<reference evidence="11 12" key="1">
    <citation type="submission" date="2016-04" db="EMBL/GenBank/DDBJ databases">
        <title>ATOL: Assembling a taxonomically balanced genome-scale reconstruction of the evolutionary history of the Enterobacteriaceae.</title>
        <authorList>
            <person name="Plunkett G.III."/>
            <person name="Neeno-Eckwall E.C."/>
            <person name="Glasner J.D."/>
            <person name="Perna N.T."/>
        </authorList>
    </citation>
    <scope>NUCLEOTIDE SEQUENCE [LARGE SCALE GENOMIC DNA]</scope>
    <source>
        <strain evidence="11 12">ATCC 19692</strain>
    </source>
</reference>
<dbReference type="InterPro" id="IPR017937">
    <property type="entry name" value="Thioredoxin_CS"/>
</dbReference>
<feature type="transmembrane region" description="Helical" evidence="7">
    <location>
        <begin position="532"/>
        <end position="551"/>
    </location>
</feature>
<dbReference type="GO" id="GO:0047134">
    <property type="term" value="F:protein-disulfide reductase [NAD(P)H] activity"/>
    <property type="evidence" value="ECO:0007669"/>
    <property type="project" value="UniProtKB-EC"/>
</dbReference>
<keyword evidence="4 7" id="KW-1133">Transmembrane helix</keyword>
<sequence length="681" mass="74726">MFRVFFIALMLTFFSLSTSQAAQTGWLTSPDNPHAKVMAMAKKSPEGDVKLLLEVDLASGWKTYWRSPGEGGVAPEINWSSDVSNMTWYWPTPSAFDIAGIHTQGYSQKVIFPIELSSVKGDNLSGVLTLPTCSNVCVLTDYTLDLDLAEPAPDNFDWYYSQAMSLVPVSSGLISSLSSQYDNSKLTITVDREQGDWKHPNIYLDPPTETFFGTPTLQYKGDKLSVIVDVTNDWGEKSADITGKPLSVVITDEGLSRQVNGIIGEGDVANAISTSSQNSMSLWAVLSFALLGGLILNLMPCVLPVLAMKLGSILHTEKRDVGSVRKQFSLSVIGIIVSFWALALFMTVLRYSQEAIGWGIQFQSPWFIGFMVLITAIFTANLFGLFELRLSSNLNTKMATAGGKGNSRHFWEGAFATLLATPCSAPFLGTAVAYALVAPLSELWLIFTALGIGMSLPWILVALFPAIARILPKPGKWMGSIRVILGFMMLLSCIWLMTLLIPHFGLITVSIIFIIIGFILLFAIGKHYGKKALSISMLIALILGASTYFFVAQPETQTLAGKDTVHWQPLTEQALQQALSENKRIFIDVTADWCVTCKANKYNVLLREDVQKALSEPDVVAFRGNWTKPSDEITQFLKKRGQVAVPFNQIYGPGIKEGEILPPLLNKDLLLKILSEAKGAE</sequence>
<evidence type="ECO:0000259" key="10">
    <source>
        <dbReference type="Pfam" id="PF11412"/>
    </source>
</evidence>
<dbReference type="CDD" id="cd02953">
    <property type="entry name" value="DsbDgamma"/>
    <property type="match status" value="1"/>
</dbReference>
<gene>
    <name evidence="11" type="ORF">M983_2575</name>
</gene>
<evidence type="ECO:0000256" key="3">
    <source>
        <dbReference type="ARBA" id="ARBA00022748"/>
    </source>
</evidence>
<feature type="transmembrane region" description="Helical" evidence="7">
    <location>
        <begin position="328"/>
        <end position="346"/>
    </location>
</feature>
<evidence type="ECO:0000313" key="11">
    <source>
        <dbReference type="EMBL" id="OAT24343.1"/>
    </source>
</evidence>
<dbReference type="EC" id="1.8.1.8" evidence="11"/>
<keyword evidence="6" id="KW-0676">Redox-active center</keyword>
<dbReference type="InterPro" id="IPR003834">
    <property type="entry name" value="Cyt_c_assmbl_TM_dom"/>
</dbReference>
<feature type="transmembrane region" description="Helical" evidence="7">
    <location>
        <begin position="282"/>
        <end position="307"/>
    </location>
</feature>
<dbReference type="Gene3D" id="3.40.30.10">
    <property type="entry name" value="Glutaredoxin"/>
    <property type="match status" value="1"/>
</dbReference>
<feature type="domain" description="Thiol:disulfide interchange protein DsbD N-terminal" evidence="10">
    <location>
        <begin position="42"/>
        <end position="145"/>
    </location>
</feature>
<feature type="transmembrane region" description="Helical" evidence="7">
    <location>
        <begin position="366"/>
        <end position="388"/>
    </location>
</feature>
<dbReference type="SUPFAM" id="SSF52833">
    <property type="entry name" value="Thioredoxin-like"/>
    <property type="match status" value="1"/>
</dbReference>
<dbReference type="InterPro" id="IPR035671">
    <property type="entry name" value="DsbD_gamma"/>
</dbReference>
<feature type="signal peptide" evidence="8">
    <location>
        <begin position="1"/>
        <end position="21"/>
    </location>
</feature>
<feature type="transmembrane region" description="Helical" evidence="7">
    <location>
        <begin position="443"/>
        <end position="467"/>
    </location>
</feature>
<organism evidence="11 12">
    <name type="scientific">Proteus myxofaciens ATCC 19692</name>
    <dbReference type="NCBI Taxonomy" id="1354337"/>
    <lineage>
        <taxon>Bacteria</taxon>
        <taxon>Pseudomonadati</taxon>
        <taxon>Pseudomonadota</taxon>
        <taxon>Gammaproteobacteria</taxon>
        <taxon>Enterobacterales</taxon>
        <taxon>Morganellaceae</taxon>
        <taxon>Proteus</taxon>
    </lineage>
</organism>
<dbReference type="OrthoDB" id="9811036at2"/>
<dbReference type="PROSITE" id="PS00194">
    <property type="entry name" value="THIOREDOXIN_1"/>
    <property type="match status" value="1"/>
</dbReference>
<dbReference type="GO" id="GO:0017004">
    <property type="term" value="P:cytochrome complex assembly"/>
    <property type="evidence" value="ECO:0007669"/>
    <property type="project" value="UniProtKB-KW"/>
</dbReference>
<feature type="transmembrane region" description="Helical" evidence="7">
    <location>
        <begin position="414"/>
        <end position="437"/>
    </location>
</feature>
<keyword evidence="8" id="KW-0732">Signal</keyword>
<dbReference type="AlphaFoldDB" id="A0A198FHH8"/>
<dbReference type="Pfam" id="PF13899">
    <property type="entry name" value="Thioredoxin_7"/>
    <property type="match status" value="1"/>
</dbReference>